<keyword evidence="3" id="KW-0804">Transcription</keyword>
<evidence type="ECO:0000313" key="6">
    <source>
        <dbReference type="Proteomes" id="UP000306196"/>
    </source>
</evidence>
<evidence type="ECO:0000256" key="3">
    <source>
        <dbReference type="ARBA" id="ARBA00023163"/>
    </source>
</evidence>
<dbReference type="InterPro" id="IPR016032">
    <property type="entry name" value="Sig_transdc_resp-reg_C-effctor"/>
</dbReference>
<dbReference type="PROSITE" id="PS00622">
    <property type="entry name" value="HTH_LUXR_1"/>
    <property type="match status" value="1"/>
</dbReference>
<reference evidence="5 6" key="1">
    <citation type="submission" date="2019-05" db="EMBL/GenBank/DDBJ databases">
        <title>Verrucobacter flavum gen. nov., sp. nov. a new member of the family Verrucomicrobiaceae.</title>
        <authorList>
            <person name="Szuroczki S."/>
            <person name="Abbaszade G."/>
            <person name="Szabo A."/>
            <person name="Felfoldi T."/>
            <person name="Schumann P."/>
            <person name="Boka K."/>
            <person name="Keki Z."/>
            <person name="Toumi M."/>
            <person name="Toth E."/>
        </authorList>
    </citation>
    <scope>NUCLEOTIDE SEQUENCE [LARGE SCALE GENOMIC DNA]</scope>
    <source>
        <strain evidence="5 6">MG-N-17</strain>
    </source>
</reference>
<dbReference type="InterPro" id="IPR036388">
    <property type="entry name" value="WH-like_DNA-bd_sf"/>
</dbReference>
<dbReference type="OrthoDB" id="9814363at2"/>
<proteinExistence type="predicted"/>
<organism evidence="5 6">
    <name type="scientific">Phragmitibacter flavus</name>
    <dbReference type="NCBI Taxonomy" id="2576071"/>
    <lineage>
        <taxon>Bacteria</taxon>
        <taxon>Pseudomonadati</taxon>
        <taxon>Verrucomicrobiota</taxon>
        <taxon>Verrucomicrobiia</taxon>
        <taxon>Verrucomicrobiales</taxon>
        <taxon>Verrucomicrobiaceae</taxon>
        <taxon>Phragmitibacter</taxon>
    </lineage>
</organism>
<dbReference type="Proteomes" id="UP000306196">
    <property type="component" value="Unassembled WGS sequence"/>
</dbReference>
<dbReference type="GO" id="GO:0003677">
    <property type="term" value="F:DNA binding"/>
    <property type="evidence" value="ECO:0007669"/>
    <property type="project" value="UniProtKB-KW"/>
</dbReference>
<name>A0A5R8KBF2_9BACT</name>
<evidence type="ECO:0000313" key="5">
    <source>
        <dbReference type="EMBL" id="TLD69638.1"/>
    </source>
</evidence>
<accession>A0A5R8KBF2</accession>
<dbReference type="CDD" id="cd06170">
    <property type="entry name" value="LuxR_C_like"/>
    <property type="match status" value="1"/>
</dbReference>
<dbReference type="PROSITE" id="PS50043">
    <property type="entry name" value="HTH_LUXR_2"/>
    <property type="match status" value="1"/>
</dbReference>
<dbReference type="SMART" id="SM00421">
    <property type="entry name" value="HTH_LUXR"/>
    <property type="match status" value="1"/>
</dbReference>
<evidence type="ECO:0000256" key="2">
    <source>
        <dbReference type="ARBA" id="ARBA00023125"/>
    </source>
</evidence>
<evidence type="ECO:0000259" key="4">
    <source>
        <dbReference type="PROSITE" id="PS50043"/>
    </source>
</evidence>
<comment type="caution">
    <text evidence="5">The sequence shown here is derived from an EMBL/GenBank/DDBJ whole genome shotgun (WGS) entry which is preliminary data.</text>
</comment>
<evidence type="ECO:0000256" key="1">
    <source>
        <dbReference type="ARBA" id="ARBA00023015"/>
    </source>
</evidence>
<dbReference type="Pfam" id="PF00196">
    <property type="entry name" value="GerE"/>
    <property type="match status" value="1"/>
</dbReference>
<gene>
    <name evidence="5" type="ORF">FEM03_16915</name>
</gene>
<dbReference type="PANTHER" id="PTHR44688:SF16">
    <property type="entry name" value="DNA-BINDING TRANSCRIPTIONAL ACTIVATOR DEVR_DOSR"/>
    <property type="match status" value="1"/>
</dbReference>
<keyword evidence="2" id="KW-0238">DNA-binding</keyword>
<keyword evidence="1" id="KW-0805">Transcription regulation</keyword>
<dbReference type="Gene3D" id="1.10.10.10">
    <property type="entry name" value="Winged helix-like DNA-binding domain superfamily/Winged helix DNA-binding domain"/>
    <property type="match status" value="1"/>
</dbReference>
<keyword evidence="6" id="KW-1185">Reference proteome</keyword>
<dbReference type="InterPro" id="IPR000792">
    <property type="entry name" value="Tscrpt_reg_LuxR_C"/>
</dbReference>
<dbReference type="AlphaFoldDB" id="A0A5R8KBF2"/>
<dbReference type="SUPFAM" id="SSF46894">
    <property type="entry name" value="C-terminal effector domain of the bipartite response regulators"/>
    <property type="match status" value="1"/>
</dbReference>
<dbReference type="GO" id="GO:0006355">
    <property type="term" value="P:regulation of DNA-templated transcription"/>
    <property type="evidence" value="ECO:0007669"/>
    <property type="project" value="InterPro"/>
</dbReference>
<dbReference type="PRINTS" id="PR00038">
    <property type="entry name" value="HTHLUXR"/>
</dbReference>
<dbReference type="EMBL" id="VAUV01000012">
    <property type="protein sequence ID" value="TLD69638.1"/>
    <property type="molecule type" value="Genomic_DNA"/>
</dbReference>
<dbReference type="PANTHER" id="PTHR44688">
    <property type="entry name" value="DNA-BINDING TRANSCRIPTIONAL ACTIVATOR DEVR_DOSR"/>
    <property type="match status" value="1"/>
</dbReference>
<feature type="domain" description="HTH luxR-type" evidence="4">
    <location>
        <begin position="300"/>
        <end position="365"/>
    </location>
</feature>
<protein>
    <recommendedName>
        <fullName evidence="4">HTH luxR-type domain-containing protein</fullName>
    </recommendedName>
</protein>
<sequence length="384" mass="43375">MCILTAAPNFRYFLISKANMASLSYKQISALNHAVLQLHEPLDLHTFPSKIFELLRPLIAFELAGLGVYNTITKRMDSVLSEPCDHIFVNSAAYVPKFFDEPCFLNGSYLHAQCPVGLQDLIPPKRFESSVICQTFCDPLGLHHDLSINYFGPQSTTAGLLHVARKTRYKSDERALLNLFAPHLRQRYQQLLLDRPSHPIYSDSIIGGSNPWLICNDHGKIIHHCHQTPSLFHQLKLPFSSQLPTAWHHWFTTQLRPVTSQQPRSPLPIASPAAGRSILLHCLPNPSSHQHRLLFQIKDASSTRPRLSDREREIAEWVAMGKTNTDIALITGISLHTVKRHLEHIFSKLGIESRNAILPALMSTSSKHSSRIKWLIKSKPVKGI</sequence>